<dbReference type="GO" id="GO:0004674">
    <property type="term" value="F:protein serine/threonine kinase activity"/>
    <property type="evidence" value="ECO:0007669"/>
    <property type="project" value="UniProtKB-EC"/>
</dbReference>
<feature type="region of interest" description="Disordered" evidence="6">
    <location>
        <begin position="642"/>
        <end position="665"/>
    </location>
</feature>
<dbReference type="PROSITE" id="PS00108">
    <property type="entry name" value="PROTEIN_KINASE_ST"/>
    <property type="match status" value="1"/>
</dbReference>
<dbReference type="Gene3D" id="3.30.200.20">
    <property type="entry name" value="Phosphorylase Kinase, domain 1"/>
    <property type="match status" value="1"/>
</dbReference>
<evidence type="ECO:0000259" key="7">
    <source>
        <dbReference type="PROSITE" id="PS50011"/>
    </source>
</evidence>
<dbReference type="PROSITE" id="PS00107">
    <property type="entry name" value="PROTEIN_KINASE_ATP"/>
    <property type="match status" value="1"/>
</dbReference>
<dbReference type="PROSITE" id="PS50011">
    <property type="entry name" value="PROTEIN_KINASE_DOM"/>
    <property type="match status" value="2"/>
</dbReference>
<evidence type="ECO:0000313" key="9">
    <source>
        <dbReference type="Proteomes" id="UP000319383"/>
    </source>
</evidence>
<dbReference type="Gene3D" id="1.10.510.10">
    <property type="entry name" value="Transferase(Phosphotransferase) domain 1"/>
    <property type="match status" value="2"/>
</dbReference>
<dbReference type="InterPro" id="IPR017441">
    <property type="entry name" value="Protein_kinase_ATP_BS"/>
</dbReference>
<dbReference type="Proteomes" id="UP000319383">
    <property type="component" value="Chromosome"/>
</dbReference>
<dbReference type="AlphaFoldDB" id="A0A517ZQW0"/>
<dbReference type="InterPro" id="IPR008271">
    <property type="entry name" value="Ser/Thr_kinase_AS"/>
</dbReference>
<name>A0A517ZQW0_9PLAN</name>
<feature type="domain" description="Protein kinase" evidence="7">
    <location>
        <begin position="309"/>
        <end position="570"/>
    </location>
</feature>
<dbReference type="InterPro" id="IPR000719">
    <property type="entry name" value="Prot_kinase_dom"/>
</dbReference>
<organism evidence="8 9">
    <name type="scientific">Symmachiella dynata</name>
    <dbReference type="NCBI Taxonomy" id="2527995"/>
    <lineage>
        <taxon>Bacteria</taxon>
        <taxon>Pseudomonadati</taxon>
        <taxon>Planctomycetota</taxon>
        <taxon>Planctomycetia</taxon>
        <taxon>Planctomycetales</taxon>
        <taxon>Planctomycetaceae</taxon>
        <taxon>Symmachiella</taxon>
    </lineage>
</organism>
<evidence type="ECO:0000256" key="4">
    <source>
        <dbReference type="ARBA" id="ARBA00022840"/>
    </source>
</evidence>
<reference evidence="8 9" key="1">
    <citation type="submission" date="2019-02" db="EMBL/GenBank/DDBJ databases">
        <title>Deep-cultivation of Planctomycetes and their phenomic and genomic characterization uncovers novel biology.</title>
        <authorList>
            <person name="Wiegand S."/>
            <person name="Jogler M."/>
            <person name="Boedeker C."/>
            <person name="Pinto D."/>
            <person name="Vollmers J."/>
            <person name="Rivas-Marin E."/>
            <person name="Kohn T."/>
            <person name="Peeters S.H."/>
            <person name="Heuer A."/>
            <person name="Rast P."/>
            <person name="Oberbeckmann S."/>
            <person name="Bunk B."/>
            <person name="Jeske O."/>
            <person name="Meyerdierks A."/>
            <person name="Storesund J.E."/>
            <person name="Kallscheuer N."/>
            <person name="Luecker S."/>
            <person name="Lage O.M."/>
            <person name="Pohl T."/>
            <person name="Merkel B.J."/>
            <person name="Hornburger P."/>
            <person name="Mueller R.-W."/>
            <person name="Bruemmer F."/>
            <person name="Labrenz M."/>
            <person name="Spormann A.M."/>
            <person name="Op den Camp H."/>
            <person name="Overmann J."/>
            <person name="Amann R."/>
            <person name="Jetten M.S.M."/>
            <person name="Mascher T."/>
            <person name="Medema M.H."/>
            <person name="Devos D.P."/>
            <person name="Kaster A.-K."/>
            <person name="Ovreas L."/>
            <person name="Rohde M."/>
            <person name="Galperin M.Y."/>
            <person name="Jogler C."/>
        </authorList>
    </citation>
    <scope>NUCLEOTIDE SEQUENCE [LARGE SCALE GENOMIC DNA]</scope>
    <source>
        <strain evidence="8 9">Mal52</strain>
    </source>
</reference>
<keyword evidence="1 8" id="KW-0808">Transferase</keyword>
<feature type="compositionally biased region" description="Low complexity" evidence="6">
    <location>
        <begin position="650"/>
        <end position="661"/>
    </location>
</feature>
<feature type="domain" description="Protein kinase" evidence="7">
    <location>
        <begin position="42"/>
        <end position="303"/>
    </location>
</feature>
<dbReference type="GO" id="GO:0005524">
    <property type="term" value="F:ATP binding"/>
    <property type="evidence" value="ECO:0007669"/>
    <property type="project" value="UniProtKB-UniRule"/>
</dbReference>
<proteinExistence type="predicted"/>
<evidence type="ECO:0000313" key="8">
    <source>
        <dbReference type="EMBL" id="QDU44881.1"/>
    </source>
</evidence>
<keyword evidence="2 5" id="KW-0547">Nucleotide-binding</keyword>
<accession>A0A517ZQW0</accession>
<evidence type="ECO:0000256" key="6">
    <source>
        <dbReference type="SAM" id="MobiDB-lite"/>
    </source>
</evidence>
<keyword evidence="4 5" id="KW-0067">ATP-binding</keyword>
<keyword evidence="3 8" id="KW-0418">Kinase</keyword>
<dbReference type="KEGG" id="sdyn:Mal52_33670"/>
<keyword evidence="9" id="KW-1185">Reference proteome</keyword>
<gene>
    <name evidence="8" type="primary">spk1_1</name>
    <name evidence="8" type="ORF">Mal52_33670</name>
</gene>
<dbReference type="EC" id="2.7.11.1" evidence="8"/>
<sequence length="690" mass="75737">MQTIKTQAAAFPHEAASLDKHSARRSASRGRWASLLGDMCGYRLRSVKSRGLGQTVYRAHDPEGRRVALKVITGRDEKSRDWAEQLQRESKIAMQIKHPHLAEVFDVMNSGECDLVAMEYVSGQPLSRFIKKKKKISEKRAVKMVLHLADALTACHAAGLVHRNIHPENVLVTSEGKAKLISFGFSSSPELDDQSSPSTAETKIARYLAPEQLRRSNKADVRSDVYALGALLYTMVSGDAPFACAGRLSLMQNKRANNYRGSAEFAAELSPAVADVIDRSLSADPAERPQSMEEFVQLLRGFSDRIGDYQLISKVGRGAMGHVHRARAADGSIVAIKILHDHLVANERILVRFYQEAKLAMEMSHPNLVPAYEVGCDNGKHFIAMEYIAGKDLKETLRTEGRLPESQALRIVYDVAKALDALHGKGLLHRDVKPGNILFDSQGNARLTDLGLAKQEELDYELTQAGHALGTMQYAPPEQFRDAKTVSKTADIYALGVTLYQMVTGASPFQGKSAIDQLIRKSRNDYVPPEKIVPGLSQQTRDLIRAAMHEDSAKRPSSAKAFAKATVGYLRCESDADVQPQPQQDALWKVVFLGDDGNVQRISGTTEQIRQLIRAGQIGADGRAARENETSFRPLANIAELNSSEKKAKPSSPTKSTPASGKSGGLFRRTLRPFLTAANRFAASMVGIIT</sequence>
<evidence type="ECO:0000256" key="1">
    <source>
        <dbReference type="ARBA" id="ARBA00022679"/>
    </source>
</evidence>
<evidence type="ECO:0000256" key="2">
    <source>
        <dbReference type="ARBA" id="ARBA00022741"/>
    </source>
</evidence>
<dbReference type="RefSeq" id="WP_145377169.1">
    <property type="nucleotide sequence ID" value="NZ_CP036276.1"/>
</dbReference>
<feature type="binding site" evidence="5">
    <location>
        <position position="337"/>
    </location>
    <ligand>
        <name>ATP</name>
        <dbReference type="ChEBI" id="CHEBI:30616"/>
    </ligand>
</feature>
<dbReference type="EMBL" id="CP036276">
    <property type="protein sequence ID" value="QDU44881.1"/>
    <property type="molecule type" value="Genomic_DNA"/>
</dbReference>
<dbReference type="CDD" id="cd14014">
    <property type="entry name" value="STKc_PknB_like"/>
    <property type="match status" value="2"/>
</dbReference>
<dbReference type="PANTHER" id="PTHR43289:SF6">
    <property type="entry name" value="SERINE_THREONINE-PROTEIN KINASE NEKL-3"/>
    <property type="match status" value="1"/>
</dbReference>
<dbReference type="SUPFAM" id="SSF56112">
    <property type="entry name" value="Protein kinase-like (PK-like)"/>
    <property type="match status" value="2"/>
</dbReference>
<dbReference type="Pfam" id="PF00069">
    <property type="entry name" value="Pkinase"/>
    <property type="match status" value="2"/>
</dbReference>
<protein>
    <submittedName>
        <fullName evidence="8">Serine/threonine-protein kinase PK-1</fullName>
        <ecNumber evidence="8">2.7.11.1</ecNumber>
    </submittedName>
</protein>
<dbReference type="SMART" id="SM00220">
    <property type="entry name" value="S_TKc"/>
    <property type="match status" value="2"/>
</dbReference>
<dbReference type="InterPro" id="IPR011009">
    <property type="entry name" value="Kinase-like_dom_sf"/>
</dbReference>
<evidence type="ECO:0000256" key="3">
    <source>
        <dbReference type="ARBA" id="ARBA00022777"/>
    </source>
</evidence>
<dbReference type="PANTHER" id="PTHR43289">
    <property type="entry name" value="MITOGEN-ACTIVATED PROTEIN KINASE KINASE KINASE 20-RELATED"/>
    <property type="match status" value="1"/>
</dbReference>
<feature type="region of interest" description="Disordered" evidence="6">
    <location>
        <begin position="1"/>
        <end position="23"/>
    </location>
</feature>
<evidence type="ECO:0000256" key="5">
    <source>
        <dbReference type="PROSITE-ProRule" id="PRU10141"/>
    </source>
</evidence>